<comment type="caution">
    <text evidence="2">The sequence shown here is derived from an EMBL/GenBank/DDBJ whole genome shotgun (WGS) entry which is preliminary data.</text>
</comment>
<dbReference type="InterPro" id="IPR023231">
    <property type="entry name" value="GSKIP_dom_sf"/>
</dbReference>
<dbReference type="Gene3D" id="3.30.2280.10">
    <property type="entry name" value="Hypothetical protein (hspc210)"/>
    <property type="match status" value="1"/>
</dbReference>
<evidence type="ECO:0000256" key="1">
    <source>
        <dbReference type="SAM" id="MobiDB-lite"/>
    </source>
</evidence>
<dbReference type="AlphaFoldDB" id="A0A4T0IMB2"/>
<feature type="region of interest" description="Disordered" evidence="1">
    <location>
        <begin position="97"/>
        <end position="118"/>
    </location>
</feature>
<accession>A0A4T0IMB2</accession>
<evidence type="ECO:0008006" key="4">
    <source>
        <dbReference type="Google" id="ProtNLM"/>
    </source>
</evidence>
<reference evidence="2 3" key="1">
    <citation type="submission" date="2019-03" db="EMBL/GenBank/DDBJ databases">
        <title>Sequencing 23 genomes of Wallemia ichthyophaga.</title>
        <authorList>
            <person name="Gostincar C."/>
        </authorList>
    </citation>
    <scope>NUCLEOTIDE SEQUENCE [LARGE SCALE GENOMIC DNA]</scope>
    <source>
        <strain evidence="2 3">EXF-6200</strain>
    </source>
</reference>
<gene>
    <name evidence="2" type="ORF">E3P86_03722</name>
</gene>
<proteinExistence type="predicted"/>
<evidence type="ECO:0000313" key="3">
    <source>
        <dbReference type="Proteomes" id="UP000310689"/>
    </source>
</evidence>
<protein>
    <recommendedName>
        <fullName evidence="4">GSKIP domain-containing protein</fullName>
    </recommendedName>
</protein>
<dbReference type="SUPFAM" id="SSF103107">
    <property type="entry name" value="Hypothetical protein c14orf129, hspc210"/>
    <property type="match status" value="1"/>
</dbReference>
<name>A0A4T0IMB2_WALIC</name>
<evidence type="ECO:0000313" key="2">
    <source>
        <dbReference type="EMBL" id="TIB29202.1"/>
    </source>
</evidence>
<dbReference type="EMBL" id="SPOI01000304">
    <property type="protein sequence ID" value="TIB29202.1"/>
    <property type="molecule type" value="Genomic_DNA"/>
</dbReference>
<dbReference type="Proteomes" id="UP000310689">
    <property type="component" value="Unassembled WGS sequence"/>
</dbReference>
<sequence length="151" mass="16777">MDNRSSIISVSFYLYVVDLLLKMPRKWYNPLYSLSQTIHMSETLHNELLLALSEQYNQSLISSYTPIDTCTATVELLEGVQVRVHITQFGYSLGGGGSSIGSDSSRSSNTNTTNQSEDLEGLLRGCSPAFNQRTTAILLDKLDKLAKVQHK</sequence>
<organism evidence="2 3">
    <name type="scientific">Wallemia ichthyophaga</name>
    <dbReference type="NCBI Taxonomy" id="245174"/>
    <lineage>
        <taxon>Eukaryota</taxon>
        <taxon>Fungi</taxon>
        <taxon>Dikarya</taxon>
        <taxon>Basidiomycota</taxon>
        <taxon>Wallemiomycotina</taxon>
        <taxon>Wallemiomycetes</taxon>
        <taxon>Wallemiales</taxon>
        <taxon>Wallemiaceae</taxon>
        <taxon>Wallemia</taxon>
    </lineage>
</organism>